<dbReference type="Pfam" id="PF12833">
    <property type="entry name" value="HTH_18"/>
    <property type="match status" value="1"/>
</dbReference>
<dbReference type="GO" id="GO:0000976">
    <property type="term" value="F:transcription cis-regulatory region binding"/>
    <property type="evidence" value="ECO:0007669"/>
    <property type="project" value="TreeGrafter"/>
</dbReference>
<dbReference type="Proteomes" id="UP000011885">
    <property type="component" value="Unassembled WGS sequence"/>
</dbReference>
<keyword evidence="6" id="KW-1185">Reference proteome</keyword>
<dbReference type="Gene3D" id="3.40.50.2300">
    <property type="match status" value="2"/>
</dbReference>
<dbReference type="Pfam" id="PF22177">
    <property type="entry name" value="PBP1_XylR"/>
    <property type="match status" value="1"/>
</dbReference>
<keyword evidence="2" id="KW-0238">DNA-binding</keyword>
<dbReference type="EMBL" id="ANOH01000067">
    <property type="protein sequence ID" value="EMI57750.1"/>
    <property type="molecule type" value="Genomic_DNA"/>
</dbReference>
<protein>
    <submittedName>
        <fullName evidence="5">Xylose operon regulatory protein</fullName>
    </submittedName>
</protein>
<accession>M5U8J3</accession>
<keyword evidence="3" id="KW-0804">Transcription</keyword>
<dbReference type="PANTHER" id="PTHR30146">
    <property type="entry name" value="LACI-RELATED TRANSCRIPTIONAL REPRESSOR"/>
    <property type="match status" value="1"/>
</dbReference>
<sequence length="391" mass="43576">MPNDSQVMTRVPRILLLIETSKAYGRRLLEGIGRYAETHGRWSMYVEERGLHDRQPAWLKSWQGDGIIFRSMAPSMINAIRTSNVPAVDTNSKITDHGFPLVYADEQAIARVAVEHFRGRGFVNVGFCAIENDPWVTLRHDAYQAETTRHGFHCHCWLAPKANAGHGWERQSRQLSSWVDGLPKPIAIFAANDVAGMRLVDACNRADVAVPEQVAVLGADNDEVLDMLTSPPLSSIDPDAARIGFEAARLLDRMIRGEPWPAEPLLIVPAGVVSRQSTDITAVDDPQLAVALTFIRHHACDGISVDDVTRVVDVSRATLERRFASHLNRTPKEEIFRVRMEHVERFVTRTDDSLAEIAGRTGFATASHLSTAFKRTFGKPPNDYRKDANRG</sequence>
<feature type="domain" description="HTH araC/xylS-type" evidence="4">
    <location>
        <begin position="289"/>
        <end position="387"/>
    </location>
</feature>
<proteinExistence type="predicted"/>
<dbReference type="InterPro" id="IPR009057">
    <property type="entry name" value="Homeodomain-like_sf"/>
</dbReference>
<dbReference type="GO" id="GO:0003700">
    <property type="term" value="F:DNA-binding transcription factor activity"/>
    <property type="evidence" value="ECO:0007669"/>
    <property type="project" value="InterPro"/>
</dbReference>
<dbReference type="PATRIC" id="fig|1263870.3.peg.867"/>
<evidence type="ECO:0000256" key="1">
    <source>
        <dbReference type="ARBA" id="ARBA00023015"/>
    </source>
</evidence>
<dbReference type="SMART" id="SM00342">
    <property type="entry name" value="HTH_ARAC"/>
    <property type="match status" value="1"/>
</dbReference>
<keyword evidence="1" id="KW-0805">Transcription regulation</keyword>
<dbReference type="InterPro" id="IPR028082">
    <property type="entry name" value="Peripla_BP_I"/>
</dbReference>
<dbReference type="Pfam" id="PF13377">
    <property type="entry name" value="Peripla_BP_3"/>
    <property type="match status" value="1"/>
</dbReference>
<comment type="caution">
    <text evidence="5">The sequence shown here is derived from an EMBL/GenBank/DDBJ whole genome shotgun (WGS) entry which is preliminary data.</text>
</comment>
<gene>
    <name evidence="5" type="ORF">RSSM_00798</name>
</gene>
<dbReference type="InterPro" id="IPR018060">
    <property type="entry name" value="HTH_AraC"/>
</dbReference>
<organism evidence="5 6">
    <name type="scientific">Rhodopirellula sallentina SM41</name>
    <dbReference type="NCBI Taxonomy" id="1263870"/>
    <lineage>
        <taxon>Bacteria</taxon>
        <taxon>Pseudomonadati</taxon>
        <taxon>Planctomycetota</taxon>
        <taxon>Planctomycetia</taxon>
        <taxon>Pirellulales</taxon>
        <taxon>Pirellulaceae</taxon>
        <taxon>Rhodopirellula</taxon>
    </lineage>
</organism>
<evidence type="ECO:0000256" key="2">
    <source>
        <dbReference type="ARBA" id="ARBA00023125"/>
    </source>
</evidence>
<evidence type="ECO:0000313" key="5">
    <source>
        <dbReference type="EMBL" id="EMI57750.1"/>
    </source>
</evidence>
<dbReference type="SUPFAM" id="SSF53822">
    <property type="entry name" value="Periplasmic binding protein-like I"/>
    <property type="match status" value="1"/>
</dbReference>
<dbReference type="Gene3D" id="1.10.10.60">
    <property type="entry name" value="Homeodomain-like"/>
    <property type="match status" value="1"/>
</dbReference>
<dbReference type="AlphaFoldDB" id="M5U8J3"/>
<name>M5U8J3_9BACT</name>
<dbReference type="PANTHER" id="PTHR30146:SF24">
    <property type="entry name" value="XYLOSE OPERON REGULATORY PROTEIN"/>
    <property type="match status" value="1"/>
</dbReference>
<dbReference type="InterPro" id="IPR046335">
    <property type="entry name" value="LacI/GalR-like_sensor"/>
</dbReference>
<dbReference type="PROSITE" id="PS01124">
    <property type="entry name" value="HTH_ARAC_FAMILY_2"/>
    <property type="match status" value="1"/>
</dbReference>
<evidence type="ECO:0000313" key="6">
    <source>
        <dbReference type="Proteomes" id="UP000011885"/>
    </source>
</evidence>
<evidence type="ECO:0000259" key="4">
    <source>
        <dbReference type="PROSITE" id="PS01124"/>
    </source>
</evidence>
<evidence type="ECO:0000256" key="3">
    <source>
        <dbReference type="ARBA" id="ARBA00023163"/>
    </source>
</evidence>
<reference evidence="5 6" key="1">
    <citation type="journal article" date="2013" name="Mar. Genomics">
        <title>Expression of sulfatases in Rhodopirellula baltica and the diversity of sulfatases in the genus Rhodopirellula.</title>
        <authorList>
            <person name="Wegner C.E."/>
            <person name="Richter-Heitmann T."/>
            <person name="Klindworth A."/>
            <person name="Klockow C."/>
            <person name="Richter M."/>
            <person name="Achstetter T."/>
            <person name="Glockner F.O."/>
            <person name="Harder J."/>
        </authorList>
    </citation>
    <scope>NUCLEOTIDE SEQUENCE [LARGE SCALE GENOMIC DNA]</scope>
    <source>
        <strain evidence="5 6">SM41</strain>
    </source>
</reference>
<dbReference type="CDD" id="cd01543">
    <property type="entry name" value="PBP1_XylR"/>
    <property type="match status" value="1"/>
</dbReference>
<dbReference type="SUPFAM" id="SSF46689">
    <property type="entry name" value="Homeodomain-like"/>
    <property type="match status" value="2"/>
</dbReference>
<dbReference type="InterPro" id="IPR054031">
    <property type="entry name" value="XylR_PBP1"/>
</dbReference>